<name>A0A1R0GWL9_9FUNG</name>
<dbReference type="GO" id="GO:0033167">
    <property type="term" value="C:ARC complex"/>
    <property type="evidence" value="ECO:0007669"/>
    <property type="project" value="InterPro"/>
</dbReference>
<evidence type="ECO:0000313" key="2">
    <source>
        <dbReference type="EMBL" id="OLY81282.1"/>
    </source>
</evidence>
<dbReference type="InterPro" id="IPR018606">
    <property type="entry name" value="Arb1"/>
</dbReference>
<organism evidence="2 3">
    <name type="scientific">Smittium mucronatum</name>
    <dbReference type="NCBI Taxonomy" id="133383"/>
    <lineage>
        <taxon>Eukaryota</taxon>
        <taxon>Fungi</taxon>
        <taxon>Fungi incertae sedis</taxon>
        <taxon>Zoopagomycota</taxon>
        <taxon>Kickxellomycotina</taxon>
        <taxon>Harpellomycetes</taxon>
        <taxon>Harpellales</taxon>
        <taxon>Legeriomycetaceae</taxon>
        <taxon>Smittium</taxon>
    </lineage>
</organism>
<comment type="caution">
    <text evidence="2">The sequence shown here is derived from an EMBL/GenBank/DDBJ whole genome shotgun (WGS) entry which is preliminary data.</text>
</comment>
<evidence type="ECO:0000256" key="1">
    <source>
        <dbReference type="SAM" id="MobiDB-lite"/>
    </source>
</evidence>
<dbReference type="EMBL" id="LSSL01002612">
    <property type="protein sequence ID" value="OLY81282.1"/>
    <property type="molecule type" value="Genomic_DNA"/>
</dbReference>
<feature type="region of interest" description="Disordered" evidence="1">
    <location>
        <begin position="114"/>
        <end position="145"/>
    </location>
</feature>
<evidence type="ECO:0000313" key="3">
    <source>
        <dbReference type="Proteomes" id="UP000187455"/>
    </source>
</evidence>
<sequence>MTAAEIYPELVRAARAFLASSHMKPFPDTLFLTLMEFGNINTTLLSGAKTALKRYTNRCLNIMGLSQKSKFDRLKLWSKIIETKFMNEGMYVRDNKTGNLVDCETPGEGLDRLVSSSAADSVSDDDEDDAGNGGEPPTLMVPPEYGPDDEDTFLLDFFTPTDQLDGFDPLVAQGADILGDDGLVDFELGVSYFLSAEIMRDALLEQGYDLIGGLVTAWLNFLVAHQRRLGLLAYTDNLERALDVSAKSEFQVPVIYKVSGMFPDPFNKACYDYFYFGSDESAMTNVNWMLGNEELGIFVEKFKGSTVTKKEAVDLRVLQTFGPGQFCLKVQEYDRKQSQLAEGSIPFLLYFGHSSGGLDEEDTDTIPELCFPNLYIECTLHTLSNGSKFISDVSALWPSFAPLDYHLF</sequence>
<dbReference type="GO" id="GO:0031047">
    <property type="term" value="P:regulatory ncRNA-mediated gene silencing"/>
    <property type="evidence" value="ECO:0007669"/>
    <property type="project" value="InterPro"/>
</dbReference>
<gene>
    <name evidence="2" type="ORF">AYI68_g4615</name>
</gene>
<dbReference type="AlphaFoldDB" id="A0A1R0GWL9"/>
<protein>
    <submittedName>
        <fullName evidence="2">Uncharacterized protein</fullName>
    </submittedName>
</protein>
<reference evidence="2 3" key="1">
    <citation type="journal article" date="2016" name="Mol. Biol. Evol.">
        <title>Genome-Wide Survey of Gut Fungi (Harpellales) Reveals the First Horizontally Transferred Ubiquitin Gene from a Mosquito Host.</title>
        <authorList>
            <person name="Wang Y."/>
            <person name="White M.M."/>
            <person name="Kvist S."/>
            <person name="Moncalvo J.M."/>
        </authorList>
    </citation>
    <scope>NUCLEOTIDE SEQUENCE [LARGE SCALE GENOMIC DNA]</scope>
    <source>
        <strain evidence="2 3">ALG-7-W6</strain>
    </source>
</reference>
<dbReference type="Pfam" id="PF09692">
    <property type="entry name" value="Arb1"/>
    <property type="match status" value="1"/>
</dbReference>
<dbReference type="OrthoDB" id="5541092at2759"/>
<proteinExistence type="predicted"/>
<dbReference type="Proteomes" id="UP000187455">
    <property type="component" value="Unassembled WGS sequence"/>
</dbReference>
<keyword evidence="3" id="KW-1185">Reference proteome</keyword>
<accession>A0A1R0GWL9</accession>